<evidence type="ECO:0000313" key="2">
    <source>
        <dbReference type="Proteomes" id="UP000027946"/>
    </source>
</evidence>
<name>A0A069RHI5_PEPLI</name>
<reference evidence="1 2" key="1">
    <citation type="submission" date="2014-03" db="EMBL/GenBank/DDBJ databases">
        <title>Genome sequence of Clostridium litorale W6, DSM 5388.</title>
        <authorList>
            <person name="Poehlein A."/>
            <person name="Jagirdar A."/>
            <person name="Khonsari B."/>
            <person name="Chibani C.M."/>
            <person name="Gutierrez Gutierrez D.A."/>
            <person name="Davydova E."/>
            <person name="Alghaithi H.S."/>
            <person name="Nair K.P."/>
            <person name="Dhamotharan K."/>
            <person name="Chandran L."/>
            <person name="G W."/>
            <person name="Daniel R."/>
        </authorList>
    </citation>
    <scope>NUCLEOTIDE SEQUENCE [LARGE SCALE GENOMIC DNA]</scope>
    <source>
        <strain evidence="1 2">W6</strain>
    </source>
</reference>
<organism evidence="1 2">
    <name type="scientific">Peptoclostridium litorale DSM 5388</name>
    <dbReference type="NCBI Taxonomy" id="1121324"/>
    <lineage>
        <taxon>Bacteria</taxon>
        <taxon>Bacillati</taxon>
        <taxon>Bacillota</taxon>
        <taxon>Clostridia</taxon>
        <taxon>Peptostreptococcales</taxon>
        <taxon>Peptoclostridiaceae</taxon>
        <taxon>Peptoclostridium</taxon>
    </lineage>
</organism>
<dbReference type="Proteomes" id="UP000027946">
    <property type="component" value="Unassembled WGS sequence"/>
</dbReference>
<dbReference type="AlphaFoldDB" id="A0A069RHI5"/>
<gene>
    <name evidence="1" type="ORF">CLIT_4c00850</name>
</gene>
<protein>
    <submittedName>
        <fullName evidence="1">Uncharacterized protein</fullName>
    </submittedName>
</protein>
<evidence type="ECO:0000313" key="1">
    <source>
        <dbReference type="EMBL" id="KDR96248.1"/>
    </source>
</evidence>
<dbReference type="Pfam" id="PF06949">
    <property type="entry name" value="DUF1292"/>
    <property type="match status" value="1"/>
</dbReference>
<keyword evidence="2" id="KW-1185">Reference proteome</keyword>
<proteinExistence type="predicted"/>
<dbReference type="RefSeq" id="WP_038261947.1">
    <property type="nucleotide sequence ID" value="NZ_FSRH01000009.1"/>
</dbReference>
<dbReference type="STRING" id="1121324.CLIT_4c00850"/>
<sequence>MEEKNMVILKDENGNDVEFELVEELEMEGVVYVLLADPGDEDDAYVYRKIEEDGKFRYEAVEDEDEFERVVEEYDSYFDEE</sequence>
<dbReference type="InterPro" id="IPR009711">
    <property type="entry name" value="UPF0473"/>
</dbReference>
<accession>A0A069RHI5</accession>
<comment type="caution">
    <text evidence="1">The sequence shown here is derived from an EMBL/GenBank/DDBJ whole genome shotgun (WGS) entry which is preliminary data.</text>
</comment>
<dbReference type="eggNOG" id="ENOG502ZEE1">
    <property type="taxonomic scope" value="Bacteria"/>
</dbReference>
<dbReference type="EMBL" id="JJMM01000004">
    <property type="protein sequence ID" value="KDR96248.1"/>
    <property type="molecule type" value="Genomic_DNA"/>
</dbReference>